<gene>
    <name evidence="4" type="ORF">GYN08_02300</name>
</gene>
<dbReference type="InterPro" id="IPR051534">
    <property type="entry name" value="CBASS_pafABC_assoc_protein"/>
</dbReference>
<dbReference type="InterPro" id="IPR001034">
    <property type="entry name" value="DeoR_HTH"/>
</dbReference>
<accession>A0ABX0EZQ8</accession>
<dbReference type="InterPro" id="IPR036388">
    <property type="entry name" value="WH-like_DNA-bd_sf"/>
</dbReference>
<dbReference type="PROSITE" id="PS51000">
    <property type="entry name" value="HTH_DEOR_2"/>
    <property type="match status" value="1"/>
</dbReference>
<dbReference type="Proteomes" id="UP000800303">
    <property type="component" value="Unassembled WGS sequence"/>
</dbReference>
<protein>
    <submittedName>
        <fullName evidence="4">YafY family transcriptional regulator</fullName>
    </submittedName>
</protein>
<evidence type="ECO:0000313" key="5">
    <source>
        <dbReference type="Proteomes" id="UP000800303"/>
    </source>
</evidence>
<keyword evidence="1" id="KW-0805">Transcription regulation</keyword>
<dbReference type="Gene3D" id="1.10.10.10">
    <property type="entry name" value="Winged helix-like DNA-binding domain superfamily/Winged helix DNA-binding domain"/>
    <property type="match status" value="1"/>
</dbReference>
<dbReference type="InterPro" id="IPR028349">
    <property type="entry name" value="PafC-like"/>
</dbReference>
<dbReference type="InterPro" id="IPR036390">
    <property type="entry name" value="WH_DNA-bd_sf"/>
</dbReference>
<comment type="caution">
    <text evidence="4">The sequence shown here is derived from an EMBL/GenBank/DDBJ whole genome shotgun (WGS) entry which is preliminary data.</text>
</comment>
<dbReference type="InterPro" id="IPR013196">
    <property type="entry name" value="HTH_11"/>
</dbReference>
<proteinExistence type="predicted"/>
<dbReference type="Pfam" id="PF13280">
    <property type="entry name" value="WYL"/>
    <property type="match status" value="1"/>
</dbReference>
<organism evidence="4 5">
    <name type="scientific">Saccharibacillus alkalitolerans</name>
    <dbReference type="NCBI Taxonomy" id="2705290"/>
    <lineage>
        <taxon>Bacteria</taxon>
        <taxon>Bacillati</taxon>
        <taxon>Bacillota</taxon>
        <taxon>Bacilli</taxon>
        <taxon>Bacillales</taxon>
        <taxon>Paenibacillaceae</taxon>
        <taxon>Saccharibacillus</taxon>
    </lineage>
</organism>
<dbReference type="InterPro" id="IPR057727">
    <property type="entry name" value="WCX_dom"/>
</dbReference>
<feature type="domain" description="HTH deoR-type" evidence="3">
    <location>
        <begin position="2"/>
        <end position="57"/>
    </location>
</feature>
<dbReference type="RefSeq" id="WP_166272115.1">
    <property type="nucleotide sequence ID" value="NZ_JAAFGS010000001.1"/>
</dbReference>
<dbReference type="SUPFAM" id="SSF46785">
    <property type="entry name" value="Winged helix' DNA-binding domain"/>
    <property type="match status" value="1"/>
</dbReference>
<keyword evidence="5" id="KW-1185">Reference proteome</keyword>
<dbReference type="SMART" id="SM00420">
    <property type="entry name" value="HTH_DEOR"/>
    <property type="match status" value="1"/>
</dbReference>
<dbReference type="Pfam" id="PF25583">
    <property type="entry name" value="WCX"/>
    <property type="match status" value="1"/>
</dbReference>
<dbReference type="InterPro" id="IPR026881">
    <property type="entry name" value="WYL_dom"/>
</dbReference>
<dbReference type="Pfam" id="PF08279">
    <property type="entry name" value="HTH_11"/>
    <property type="match status" value="1"/>
</dbReference>
<dbReference type="PIRSF" id="PIRSF016838">
    <property type="entry name" value="PafC"/>
    <property type="match status" value="1"/>
</dbReference>
<keyword evidence="2" id="KW-0804">Transcription</keyword>
<reference evidence="4 5" key="1">
    <citation type="submission" date="2020-01" db="EMBL/GenBank/DDBJ databases">
        <title>Polyphasic characterisation and genomic insights into a novel alkali tolerant bacterium VR-M41.</title>
        <authorList>
            <person name="Vemuluri V.R."/>
        </authorList>
    </citation>
    <scope>NUCLEOTIDE SEQUENCE [LARGE SCALE GENOMIC DNA]</scope>
    <source>
        <strain evidence="4 5">VR-M41</strain>
    </source>
</reference>
<evidence type="ECO:0000256" key="2">
    <source>
        <dbReference type="ARBA" id="ARBA00023163"/>
    </source>
</evidence>
<evidence type="ECO:0000259" key="3">
    <source>
        <dbReference type="PROSITE" id="PS51000"/>
    </source>
</evidence>
<evidence type="ECO:0000313" key="4">
    <source>
        <dbReference type="EMBL" id="NGZ74131.1"/>
    </source>
</evidence>
<evidence type="ECO:0000256" key="1">
    <source>
        <dbReference type="ARBA" id="ARBA00023015"/>
    </source>
</evidence>
<dbReference type="EMBL" id="JAAFGS010000001">
    <property type="protein sequence ID" value="NGZ74131.1"/>
    <property type="molecule type" value="Genomic_DNA"/>
</dbReference>
<dbReference type="PANTHER" id="PTHR34580">
    <property type="match status" value="1"/>
</dbReference>
<name>A0ABX0EZQ8_9BACL</name>
<dbReference type="PROSITE" id="PS52050">
    <property type="entry name" value="WYL"/>
    <property type="match status" value="1"/>
</dbReference>
<dbReference type="PANTHER" id="PTHR34580:SF1">
    <property type="entry name" value="PROTEIN PAFC"/>
    <property type="match status" value="1"/>
</dbReference>
<sequence>MRGDRLLKIMLLLQGRGRMSTRELAEELEVTPRTVSRDLEALGQSGIPIVAHRGRFGGWSLMEGYRSGLTGMTPDETSTLLLRASSGPLRDIGLEEHYEAALRKLKAAYPGPGRQGAEFLRRKLLIDESGWHGGGSEVPEALAVCQEAVWEERKLRFEYAKERGGEASERIVEPLGLVVKRGVWYLAARERKAVKTFRISKMTRARRLDDLFGYPEAFDLSAYWEEFLRLFPKALPRYEAELTMGEAALEAFRAERYIRVLRAERLQNGDYDVSADLATPEFALRFVLGFGTAVRITGPEDLAEAVSAEAGRVARMYGRDISINEEKRGKA</sequence>